<dbReference type="InterPro" id="IPR015590">
    <property type="entry name" value="Aldehyde_DH_dom"/>
</dbReference>
<keyword evidence="6" id="KW-1185">Reference proteome</keyword>
<comment type="caution">
    <text evidence="5">The sequence shown here is derived from an EMBL/GenBank/DDBJ whole genome shotgun (WGS) entry which is preliminary data.</text>
</comment>
<evidence type="ECO:0000259" key="4">
    <source>
        <dbReference type="Pfam" id="PF00171"/>
    </source>
</evidence>
<feature type="active site" evidence="2">
    <location>
        <position position="274"/>
    </location>
</feature>
<sequence length="502" mass="54361">MTLEQTLIHLHPDVRDFLKRDQQIFIGGAFTPTPNADRIDVFDPSSGLAITTIPACGNAEINEAVAAARSALTGEWSRLRPADRERAIQKLADLLERDGEVFAQLESLNNGKNIGLSRAIEVGASVDYLRYMAGWATKIEGHTLDSSIQAPPEGSRYMTYTLREPVGVVGAIIPWNFPLSMLVWKVGTALAAGCTIVVKPSEETPLTALRFAHLCHEAGLPAGVVNIVTGYGHSAGAALATHPAIDKLAFTGSTEVGKIIGHNAVDGMKRFTLELGGKSPMLLFADMQDNQDQLLARLGLFFNQGQVCTAATRVLIERSIYEQTVEKLAKVADSLAFGPGLDPTAEMNPVVSARQRDRVKGFIERAEAAGACLSSGHRAVPERGYFVAPTLVSNVTPDMEIVREEVFGPVIAAMPFEDEEHALHLANNTSYGLAASIWSTDLNRAMRLTRALKAGTVWVNTHNVLDANLPFGGMKQSGLGREHGREGLEHYLETKTVTIRYQ</sequence>
<protein>
    <submittedName>
        <fullName evidence="5">Aldehyde dehydrogenase family protein</fullName>
    </submittedName>
</protein>
<gene>
    <name evidence="5" type="ORF">ACFFP0_01360</name>
</gene>
<dbReference type="Gene3D" id="3.40.605.10">
    <property type="entry name" value="Aldehyde Dehydrogenase, Chain A, domain 1"/>
    <property type="match status" value="1"/>
</dbReference>
<evidence type="ECO:0000256" key="3">
    <source>
        <dbReference type="RuleBase" id="RU003345"/>
    </source>
</evidence>
<evidence type="ECO:0000256" key="2">
    <source>
        <dbReference type="PROSITE-ProRule" id="PRU10007"/>
    </source>
</evidence>
<dbReference type="InterPro" id="IPR016160">
    <property type="entry name" value="Ald_DH_CS_CYS"/>
</dbReference>
<evidence type="ECO:0000313" key="6">
    <source>
        <dbReference type="Proteomes" id="UP001589692"/>
    </source>
</evidence>
<name>A0ABV6AA24_9HYPH</name>
<proteinExistence type="inferred from homology"/>
<dbReference type="Pfam" id="PF00171">
    <property type="entry name" value="Aldedh"/>
    <property type="match status" value="1"/>
</dbReference>
<feature type="domain" description="Aldehyde dehydrogenase" evidence="4">
    <location>
        <begin position="36"/>
        <end position="497"/>
    </location>
</feature>
<dbReference type="RefSeq" id="WP_377254969.1">
    <property type="nucleotide sequence ID" value="NZ_JBHMAA010000003.1"/>
</dbReference>
<dbReference type="PROSITE" id="PS00070">
    <property type="entry name" value="ALDEHYDE_DEHYDR_CYS"/>
    <property type="match status" value="1"/>
</dbReference>
<keyword evidence="1 3" id="KW-0560">Oxidoreductase</keyword>
<dbReference type="EMBL" id="JBHMAA010000003">
    <property type="protein sequence ID" value="MFB9947471.1"/>
    <property type="molecule type" value="Genomic_DNA"/>
</dbReference>
<dbReference type="PROSITE" id="PS00687">
    <property type="entry name" value="ALDEHYDE_DEHYDR_GLU"/>
    <property type="match status" value="1"/>
</dbReference>
<dbReference type="SUPFAM" id="SSF53720">
    <property type="entry name" value="ALDH-like"/>
    <property type="match status" value="1"/>
</dbReference>
<dbReference type="InterPro" id="IPR016161">
    <property type="entry name" value="Ald_DH/histidinol_DH"/>
</dbReference>
<dbReference type="InterPro" id="IPR016163">
    <property type="entry name" value="Ald_DH_C"/>
</dbReference>
<dbReference type="PANTHER" id="PTHR11699">
    <property type="entry name" value="ALDEHYDE DEHYDROGENASE-RELATED"/>
    <property type="match status" value="1"/>
</dbReference>
<evidence type="ECO:0000313" key="5">
    <source>
        <dbReference type="EMBL" id="MFB9947471.1"/>
    </source>
</evidence>
<organism evidence="5 6">
    <name type="scientific">Rhizobium puerariae</name>
    <dbReference type="NCBI Taxonomy" id="1585791"/>
    <lineage>
        <taxon>Bacteria</taxon>
        <taxon>Pseudomonadati</taxon>
        <taxon>Pseudomonadota</taxon>
        <taxon>Alphaproteobacteria</taxon>
        <taxon>Hyphomicrobiales</taxon>
        <taxon>Rhizobiaceae</taxon>
        <taxon>Rhizobium/Agrobacterium group</taxon>
        <taxon>Rhizobium</taxon>
    </lineage>
</organism>
<dbReference type="InterPro" id="IPR016162">
    <property type="entry name" value="Ald_DH_N"/>
</dbReference>
<comment type="similarity">
    <text evidence="3">Belongs to the aldehyde dehydrogenase family.</text>
</comment>
<dbReference type="Gene3D" id="3.40.309.10">
    <property type="entry name" value="Aldehyde Dehydrogenase, Chain A, domain 2"/>
    <property type="match status" value="1"/>
</dbReference>
<dbReference type="Proteomes" id="UP001589692">
    <property type="component" value="Unassembled WGS sequence"/>
</dbReference>
<dbReference type="InterPro" id="IPR029510">
    <property type="entry name" value="Ald_DH_CS_GLU"/>
</dbReference>
<reference evidence="5 6" key="1">
    <citation type="submission" date="2024-09" db="EMBL/GenBank/DDBJ databases">
        <authorList>
            <person name="Sun Q."/>
            <person name="Mori K."/>
        </authorList>
    </citation>
    <scope>NUCLEOTIDE SEQUENCE [LARGE SCALE GENOMIC DNA]</scope>
    <source>
        <strain evidence="5 6">TBRC 4938</strain>
    </source>
</reference>
<evidence type="ECO:0000256" key="1">
    <source>
        <dbReference type="ARBA" id="ARBA00023002"/>
    </source>
</evidence>
<accession>A0ABV6AA24</accession>